<proteinExistence type="predicted"/>
<organism evidence="1 2">
    <name type="scientific">Streblomastix strix</name>
    <dbReference type="NCBI Taxonomy" id="222440"/>
    <lineage>
        <taxon>Eukaryota</taxon>
        <taxon>Metamonada</taxon>
        <taxon>Preaxostyla</taxon>
        <taxon>Oxymonadida</taxon>
        <taxon>Streblomastigidae</taxon>
        <taxon>Streblomastix</taxon>
    </lineage>
</organism>
<sequence>MGISAVDANTTKATSSTITFIIGQLREYYSDVFLLIMMMDDLDQEGGFATFNTITYPYLLQISNGQNKQLSE</sequence>
<evidence type="ECO:0000313" key="2">
    <source>
        <dbReference type="Proteomes" id="UP000324800"/>
    </source>
</evidence>
<protein>
    <submittedName>
        <fullName evidence="1">Uncharacterized protein</fullName>
    </submittedName>
</protein>
<name>A0A5J4UQ50_9EUKA</name>
<dbReference type="EMBL" id="SNRW01013263">
    <property type="protein sequence ID" value="KAA6372816.1"/>
    <property type="molecule type" value="Genomic_DNA"/>
</dbReference>
<dbReference type="AlphaFoldDB" id="A0A5J4UQ50"/>
<dbReference type="Proteomes" id="UP000324800">
    <property type="component" value="Unassembled WGS sequence"/>
</dbReference>
<accession>A0A5J4UQ50</accession>
<comment type="caution">
    <text evidence="1">The sequence shown here is derived from an EMBL/GenBank/DDBJ whole genome shotgun (WGS) entry which is preliminary data.</text>
</comment>
<evidence type="ECO:0000313" key="1">
    <source>
        <dbReference type="EMBL" id="KAA6372816.1"/>
    </source>
</evidence>
<reference evidence="1 2" key="1">
    <citation type="submission" date="2019-03" db="EMBL/GenBank/DDBJ databases">
        <title>Single cell metagenomics reveals metabolic interactions within the superorganism composed of flagellate Streblomastix strix and complex community of Bacteroidetes bacteria on its surface.</title>
        <authorList>
            <person name="Treitli S.C."/>
            <person name="Kolisko M."/>
            <person name="Husnik F."/>
            <person name="Keeling P."/>
            <person name="Hampl V."/>
        </authorList>
    </citation>
    <scope>NUCLEOTIDE SEQUENCE [LARGE SCALE GENOMIC DNA]</scope>
    <source>
        <strain evidence="1">ST1C</strain>
    </source>
</reference>
<gene>
    <name evidence="1" type="ORF">EZS28_031657</name>
</gene>